<name>T1G5P5_HELRO</name>
<keyword evidence="4" id="KW-0539">Nucleus</keyword>
<dbReference type="GO" id="GO:0031390">
    <property type="term" value="C:Ctf18 RFC-like complex"/>
    <property type="evidence" value="ECO:0007669"/>
    <property type="project" value="InterPro"/>
</dbReference>
<dbReference type="Pfam" id="PF09696">
    <property type="entry name" value="Ctf8"/>
    <property type="match status" value="1"/>
</dbReference>
<dbReference type="RefSeq" id="XP_009023712.1">
    <property type="nucleotide sequence ID" value="XM_009025464.1"/>
</dbReference>
<dbReference type="InterPro" id="IPR018607">
    <property type="entry name" value="Ctf8"/>
</dbReference>
<dbReference type="HOGENOM" id="CLU_066293_3_0_1"/>
<reference evidence="8" key="3">
    <citation type="submission" date="2015-06" db="UniProtKB">
        <authorList>
            <consortium name="EnsemblMetazoa"/>
        </authorList>
    </citation>
    <scope>IDENTIFICATION</scope>
</reference>
<evidence type="ECO:0000256" key="3">
    <source>
        <dbReference type="ARBA" id="ARBA00023125"/>
    </source>
</evidence>
<evidence type="ECO:0000256" key="4">
    <source>
        <dbReference type="ARBA" id="ARBA00023242"/>
    </source>
</evidence>
<dbReference type="GO" id="GO:0007064">
    <property type="term" value="P:mitotic sister chromatid cohesion"/>
    <property type="evidence" value="ECO:0007669"/>
    <property type="project" value="InterPro"/>
</dbReference>
<evidence type="ECO:0000256" key="1">
    <source>
        <dbReference type="ARBA" id="ARBA00004123"/>
    </source>
</evidence>
<keyword evidence="5" id="KW-0131">Cell cycle</keyword>
<dbReference type="PANTHER" id="PTHR28605">
    <property type="entry name" value="CTF8, CHROMOSOME TRANSMISSION FIDELITY FACTOR 8 HOMOLOG (S. CEREVISIAE)"/>
    <property type="match status" value="1"/>
</dbReference>
<dbReference type="EMBL" id="KB097222">
    <property type="protein sequence ID" value="ESN98122.1"/>
    <property type="molecule type" value="Genomic_DNA"/>
</dbReference>
<dbReference type="GO" id="GO:0006260">
    <property type="term" value="P:DNA replication"/>
    <property type="evidence" value="ECO:0007669"/>
    <property type="project" value="UniProtKB-KW"/>
</dbReference>
<dbReference type="Proteomes" id="UP000015101">
    <property type="component" value="Unassembled WGS sequence"/>
</dbReference>
<evidence type="ECO:0008006" key="10">
    <source>
        <dbReference type="Google" id="ProtNLM"/>
    </source>
</evidence>
<keyword evidence="9" id="KW-1185">Reference proteome</keyword>
<dbReference type="InParanoid" id="T1G5P5"/>
<proteinExistence type="inferred from homology"/>
<dbReference type="FunCoup" id="T1G5P5">
    <property type="interactions" value="1410"/>
</dbReference>
<protein>
    <recommendedName>
        <fullName evidence="10">Chromosome transmission fidelity protein 8 homolog</fullName>
    </recommendedName>
</protein>
<dbReference type="GO" id="GO:0003677">
    <property type="term" value="F:DNA binding"/>
    <property type="evidence" value="ECO:0007669"/>
    <property type="project" value="UniProtKB-KW"/>
</dbReference>
<dbReference type="AlphaFoldDB" id="T1G5P5"/>
<reference evidence="7 9" key="2">
    <citation type="journal article" date="2013" name="Nature">
        <title>Insights into bilaterian evolution from three spiralian genomes.</title>
        <authorList>
            <person name="Simakov O."/>
            <person name="Marletaz F."/>
            <person name="Cho S.J."/>
            <person name="Edsinger-Gonzales E."/>
            <person name="Havlak P."/>
            <person name="Hellsten U."/>
            <person name="Kuo D.H."/>
            <person name="Larsson T."/>
            <person name="Lv J."/>
            <person name="Arendt D."/>
            <person name="Savage R."/>
            <person name="Osoegawa K."/>
            <person name="de Jong P."/>
            <person name="Grimwood J."/>
            <person name="Chapman J.A."/>
            <person name="Shapiro H."/>
            <person name="Aerts A."/>
            <person name="Otillar R.P."/>
            <person name="Terry A.Y."/>
            <person name="Boore J.L."/>
            <person name="Grigoriev I.V."/>
            <person name="Lindberg D.R."/>
            <person name="Seaver E.C."/>
            <person name="Weisblat D.A."/>
            <person name="Putnam N.H."/>
            <person name="Rokhsar D.S."/>
        </authorList>
    </citation>
    <scope>NUCLEOTIDE SEQUENCE</scope>
</reference>
<evidence type="ECO:0000256" key="5">
    <source>
        <dbReference type="ARBA" id="ARBA00023306"/>
    </source>
</evidence>
<accession>T1G5P5</accession>
<evidence type="ECO:0000313" key="9">
    <source>
        <dbReference type="Proteomes" id="UP000015101"/>
    </source>
</evidence>
<dbReference type="eggNOG" id="ENOG502S2DB">
    <property type="taxonomic scope" value="Eukaryota"/>
</dbReference>
<evidence type="ECO:0000313" key="8">
    <source>
        <dbReference type="EnsemblMetazoa" id="HelroP84839"/>
    </source>
</evidence>
<evidence type="ECO:0000313" key="7">
    <source>
        <dbReference type="EMBL" id="ESN98122.1"/>
    </source>
</evidence>
<dbReference type="GeneID" id="20216392"/>
<dbReference type="STRING" id="6412.T1G5P5"/>
<organism evidence="8 9">
    <name type="scientific">Helobdella robusta</name>
    <name type="common">Californian leech</name>
    <dbReference type="NCBI Taxonomy" id="6412"/>
    <lineage>
        <taxon>Eukaryota</taxon>
        <taxon>Metazoa</taxon>
        <taxon>Spiralia</taxon>
        <taxon>Lophotrochozoa</taxon>
        <taxon>Annelida</taxon>
        <taxon>Clitellata</taxon>
        <taxon>Hirudinea</taxon>
        <taxon>Rhynchobdellida</taxon>
        <taxon>Glossiphoniidae</taxon>
        <taxon>Helobdella</taxon>
    </lineage>
</organism>
<dbReference type="OMA" id="TNVPKPC"/>
<keyword evidence="2" id="KW-0235">DNA replication</keyword>
<evidence type="ECO:0000256" key="6">
    <source>
        <dbReference type="ARBA" id="ARBA00038447"/>
    </source>
</evidence>
<comment type="subcellular location">
    <subcellularLocation>
        <location evidence="1">Nucleus</location>
    </subcellularLocation>
</comment>
<comment type="similarity">
    <text evidence="6">Belongs to the CTF8 family.</text>
</comment>
<dbReference type="PANTHER" id="PTHR28605:SF1">
    <property type="entry name" value="CHROMOSOME TRANSMISSION FIDELITY FACTOR 8"/>
    <property type="match status" value="1"/>
</dbReference>
<reference evidence="9" key="1">
    <citation type="submission" date="2012-12" db="EMBL/GenBank/DDBJ databases">
        <authorList>
            <person name="Hellsten U."/>
            <person name="Grimwood J."/>
            <person name="Chapman J.A."/>
            <person name="Shapiro H."/>
            <person name="Aerts A."/>
            <person name="Otillar R.P."/>
            <person name="Terry A.Y."/>
            <person name="Boore J.L."/>
            <person name="Simakov O."/>
            <person name="Marletaz F."/>
            <person name="Cho S.-J."/>
            <person name="Edsinger-Gonzales E."/>
            <person name="Havlak P."/>
            <person name="Kuo D.-H."/>
            <person name="Larsson T."/>
            <person name="Lv J."/>
            <person name="Arendt D."/>
            <person name="Savage R."/>
            <person name="Osoegawa K."/>
            <person name="de Jong P."/>
            <person name="Lindberg D.R."/>
            <person name="Seaver E.C."/>
            <person name="Weisblat D.A."/>
            <person name="Putnam N.H."/>
            <person name="Grigoriev I.V."/>
            <person name="Rokhsar D.S."/>
        </authorList>
    </citation>
    <scope>NUCLEOTIDE SEQUENCE</scope>
</reference>
<dbReference type="EnsemblMetazoa" id="HelroT84839">
    <property type="protein sequence ID" value="HelroP84839"/>
    <property type="gene ID" value="HelroG84839"/>
</dbReference>
<sequence>EWTLVELQGDLEARSGEESLNNKFIGDLHFTKNGEPVLLVGHHILYGEIKELEKPLAVVMKCKSKPQFIKNDEQMDDTPLPHNVEYKIEAIILKKILFKSRPKPIVSNVAKKI</sequence>
<dbReference type="OrthoDB" id="121932at2759"/>
<keyword evidence="3" id="KW-0238">DNA-binding</keyword>
<dbReference type="KEGG" id="hro:HELRODRAFT_84839"/>
<dbReference type="EMBL" id="AMQM01006020">
    <property type="status" value="NOT_ANNOTATED_CDS"/>
    <property type="molecule type" value="Genomic_DNA"/>
</dbReference>
<gene>
    <name evidence="8" type="primary">20216392</name>
    <name evidence="7" type="ORF">HELRODRAFT_84839</name>
</gene>
<dbReference type="CTD" id="20216392"/>
<evidence type="ECO:0000256" key="2">
    <source>
        <dbReference type="ARBA" id="ARBA00022705"/>
    </source>
</evidence>